<dbReference type="SMART" id="SM00852">
    <property type="entry name" value="MoCF_biosynth"/>
    <property type="match status" value="1"/>
</dbReference>
<keyword evidence="8 11" id="KW-0460">Magnesium</keyword>
<evidence type="ECO:0000256" key="6">
    <source>
        <dbReference type="ARBA" id="ARBA00022679"/>
    </source>
</evidence>
<reference evidence="13 14" key="1">
    <citation type="journal article" date="2011" name="Stand. Genomic Sci.">
        <title>Complete genome sequence of Rhodospirillum rubrum type strain (S1).</title>
        <authorList>
            <person name="Munk A.C."/>
            <person name="Copeland A."/>
            <person name="Lucas S."/>
            <person name="Lapidus A."/>
            <person name="Del Rio T.G."/>
            <person name="Barry K."/>
            <person name="Detter J.C."/>
            <person name="Hammon N."/>
            <person name="Israni S."/>
            <person name="Pitluck S."/>
            <person name="Brettin T."/>
            <person name="Bruce D."/>
            <person name="Han C."/>
            <person name="Tapia R."/>
            <person name="Gilna P."/>
            <person name="Schmutz J."/>
            <person name="Larimer F."/>
            <person name="Land M."/>
            <person name="Kyrpides N.C."/>
            <person name="Mavromatis K."/>
            <person name="Richardson P."/>
            <person name="Rohde M."/>
            <person name="Goker M."/>
            <person name="Klenk H.P."/>
            <person name="Zhang Y."/>
            <person name="Roberts G.P."/>
            <person name="Reslewic S."/>
            <person name="Schwartz D.C."/>
        </authorList>
    </citation>
    <scope>NUCLEOTIDE SEQUENCE [LARGE SCALE GENOMIC DNA]</scope>
    <source>
        <strain evidence="14">ATCC 11170 / ATH 1.1.1 / DSM 467 / LMG 4362 / NCIMB 8255 / S1</strain>
    </source>
</reference>
<dbReference type="InterPro" id="IPR001453">
    <property type="entry name" value="MoaB/Mog_dom"/>
</dbReference>
<dbReference type="InterPro" id="IPR038987">
    <property type="entry name" value="MoeA-like"/>
</dbReference>
<dbReference type="PANTHER" id="PTHR10192">
    <property type="entry name" value="MOLYBDOPTERIN BIOSYNTHESIS PROTEIN"/>
    <property type="match status" value="1"/>
</dbReference>
<sequence length="428" mass="44530">MPASPPPSSLPPLSADCFDTADRLLALDDAVDRLLDLLGAVTAIERLPLDRALGRVLAEDLTSALVIPPDDNSAMDGYGVRFADLSPQAPTRLPLTLRVPAGHPADRPLGPGEAARIFTGAPIPEGVDTVIMQEVCHEEDGYVTLPSGEKRGANVRPAGADVAIGQTVLASGRRLGPIDVAMAAQIGVAELAVRARLKVAVFTTGDEVVEPGQPLPPGGIYNSNRRALLGLLSTLGAECLDLGNLPDRPALIQGALAEAARAADLVVTSGGVSVGGEDHVKDAVTALGSLAFWRLALKPGKPLAFGTVAGKPFLGLPGNPVSTFVTFCLVGRPVVLRLAGVTGEQLQPRGFPVIADFSLTRKPGRREFLRGQLRSDSSGAMVVAPFPVQSSNVVSSIVQSDGLIDIGQGVTVVSRGDRVRFIPFSELF</sequence>
<dbReference type="PATRIC" id="fig|269796.9.peg.2319"/>
<dbReference type="Gene3D" id="3.40.980.10">
    <property type="entry name" value="MoaB/Mog-like domain"/>
    <property type="match status" value="1"/>
</dbReference>
<dbReference type="RefSeq" id="WP_011389877.1">
    <property type="nucleotide sequence ID" value="NC_007643.1"/>
</dbReference>
<dbReference type="InterPro" id="IPR036425">
    <property type="entry name" value="MoaB/Mog-like_dom_sf"/>
</dbReference>
<dbReference type="InterPro" id="IPR005111">
    <property type="entry name" value="MoeA_C_domain_IV"/>
</dbReference>
<dbReference type="SUPFAM" id="SSF63882">
    <property type="entry name" value="MoeA N-terminal region -like"/>
    <property type="match status" value="1"/>
</dbReference>
<dbReference type="NCBIfam" id="TIGR00177">
    <property type="entry name" value="molyb_syn"/>
    <property type="match status" value="1"/>
</dbReference>
<evidence type="ECO:0000313" key="13">
    <source>
        <dbReference type="EMBL" id="ABC23022.1"/>
    </source>
</evidence>
<dbReference type="eggNOG" id="COG0303">
    <property type="taxonomic scope" value="Bacteria"/>
</dbReference>
<dbReference type="GO" id="GO:0061599">
    <property type="term" value="F:molybdopterin molybdotransferase activity"/>
    <property type="evidence" value="ECO:0007669"/>
    <property type="project" value="UniProtKB-UniRule"/>
</dbReference>
<dbReference type="Proteomes" id="UP000001929">
    <property type="component" value="Chromosome"/>
</dbReference>
<keyword evidence="6 11" id="KW-0808">Transferase</keyword>
<dbReference type="HOGENOM" id="CLU_010186_7_0_5"/>
<dbReference type="EC" id="2.10.1.1" evidence="11"/>
<evidence type="ECO:0000256" key="4">
    <source>
        <dbReference type="ARBA" id="ARBA00010763"/>
    </source>
</evidence>
<evidence type="ECO:0000256" key="7">
    <source>
        <dbReference type="ARBA" id="ARBA00022723"/>
    </source>
</evidence>
<evidence type="ECO:0000256" key="9">
    <source>
        <dbReference type="ARBA" id="ARBA00023150"/>
    </source>
</evidence>
<dbReference type="SUPFAM" id="SSF63867">
    <property type="entry name" value="MoeA C-terminal domain-like"/>
    <property type="match status" value="1"/>
</dbReference>
<dbReference type="PROSITE" id="PS01079">
    <property type="entry name" value="MOCF_BIOSYNTHESIS_2"/>
    <property type="match status" value="1"/>
</dbReference>
<dbReference type="UniPathway" id="UPA00344"/>
<dbReference type="CDD" id="cd00887">
    <property type="entry name" value="MoeA"/>
    <property type="match status" value="1"/>
</dbReference>
<evidence type="ECO:0000313" key="14">
    <source>
        <dbReference type="Proteomes" id="UP000001929"/>
    </source>
</evidence>
<comment type="function">
    <text evidence="2 11">Catalyzes the insertion of molybdate into adenylated molybdopterin with the concomitant release of AMP.</text>
</comment>
<evidence type="ECO:0000256" key="11">
    <source>
        <dbReference type="RuleBase" id="RU365090"/>
    </source>
</evidence>
<dbReference type="AlphaFoldDB" id="Q2RS73"/>
<dbReference type="InterPro" id="IPR005110">
    <property type="entry name" value="MoeA_linker/N"/>
</dbReference>
<dbReference type="Pfam" id="PF03454">
    <property type="entry name" value="MoeA_C"/>
    <property type="match status" value="1"/>
</dbReference>
<comment type="catalytic activity">
    <reaction evidence="10">
        <text>adenylyl-molybdopterin + molybdate = Mo-molybdopterin + AMP + H(+)</text>
        <dbReference type="Rhea" id="RHEA:35047"/>
        <dbReference type="ChEBI" id="CHEBI:15378"/>
        <dbReference type="ChEBI" id="CHEBI:36264"/>
        <dbReference type="ChEBI" id="CHEBI:62727"/>
        <dbReference type="ChEBI" id="CHEBI:71302"/>
        <dbReference type="ChEBI" id="CHEBI:456215"/>
        <dbReference type="EC" id="2.10.1.1"/>
    </reaction>
</comment>
<dbReference type="PhylomeDB" id="Q2RS73"/>
<keyword evidence="7 11" id="KW-0479">Metal-binding</keyword>
<evidence type="ECO:0000259" key="12">
    <source>
        <dbReference type="SMART" id="SM00852"/>
    </source>
</evidence>
<dbReference type="InterPro" id="IPR036688">
    <property type="entry name" value="MoeA_C_domain_IV_sf"/>
</dbReference>
<keyword evidence="14" id="KW-1185">Reference proteome</keyword>
<dbReference type="GO" id="GO:0046872">
    <property type="term" value="F:metal ion binding"/>
    <property type="evidence" value="ECO:0007669"/>
    <property type="project" value="UniProtKB-UniRule"/>
</dbReference>
<gene>
    <name evidence="13" type="ordered locus">Rru_A2222</name>
</gene>
<dbReference type="EnsemblBacteria" id="ABC23022">
    <property type="protein sequence ID" value="ABC23022"/>
    <property type="gene ID" value="Rru_A2222"/>
</dbReference>
<dbReference type="SUPFAM" id="SSF53218">
    <property type="entry name" value="Molybdenum cofactor biosynthesis proteins"/>
    <property type="match status" value="1"/>
</dbReference>
<dbReference type="InterPro" id="IPR036135">
    <property type="entry name" value="MoeA_linker/N_sf"/>
</dbReference>
<feature type="domain" description="MoaB/Mog" evidence="12">
    <location>
        <begin position="200"/>
        <end position="337"/>
    </location>
</feature>
<evidence type="ECO:0000256" key="2">
    <source>
        <dbReference type="ARBA" id="ARBA00002901"/>
    </source>
</evidence>
<dbReference type="KEGG" id="rru:Rru_A2222"/>
<dbReference type="Pfam" id="PF03453">
    <property type="entry name" value="MoeA_N"/>
    <property type="match status" value="1"/>
</dbReference>
<dbReference type="NCBIfam" id="NF045515">
    <property type="entry name" value="Glp_gephyrin"/>
    <property type="match status" value="1"/>
</dbReference>
<dbReference type="EMBL" id="CP000230">
    <property type="protein sequence ID" value="ABC23022.1"/>
    <property type="molecule type" value="Genomic_DNA"/>
</dbReference>
<dbReference type="PANTHER" id="PTHR10192:SF5">
    <property type="entry name" value="GEPHYRIN"/>
    <property type="match status" value="1"/>
</dbReference>
<accession>Q2RS73</accession>
<dbReference type="GO" id="GO:0005829">
    <property type="term" value="C:cytosol"/>
    <property type="evidence" value="ECO:0007669"/>
    <property type="project" value="TreeGrafter"/>
</dbReference>
<dbReference type="Gene3D" id="2.170.190.11">
    <property type="entry name" value="Molybdopterin biosynthesis moea protein, domain 3"/>
    <property type="match status" value="1"/>
</dbReference>
<comment type="similarity">
    <text evidence="4 11">Belongs to the MoeA family.</text>
</comment>
<evidence type="ECO:0000256" key="5">
    <source>
        <dbReference type="ARBA" id="ARBA00022505"/>
    </source>
</evidence>
<organism evidence="13 14">
    <name type="scientific">Rhodospirillum rubrum (strain ATCC 11170 / ATH 1.1.1 / DSM 467 / LMG 4362 / NCIMB 8255 / S1)</name>
    <dbReference type="NCBI Taxonomy" id="269796"/>
    <lineage>
        <taxon>Bacteria</taxon>
        <taxon>Pseudomonadati</taxon>
        <taxon>Pseudomonadota</taxon>
        <taxon>Alphaproteobacteria</taxon>
        <taxon>Rhodospirillales</taxon>
        <taxon>Rhodospirillaceae</taxon>
        <taxon>Rhodospirillum</taxon>
    </lineage>
</organism>
<proteinExistence type="inferred from homology"/>
<dbReference type="Pfam" id="PF00994">
    <property type="entry name" value="MoCF_biosynth"/>
    <property type="match status" value="1"/>
</dbReference>
<evidence type="ECO:0000256" key="3">
    <source>
        <dbReference type="ARBA" id="ARBA00005046"/>
    </source>
</evidence>
<evidence type="ECO:0000256" key="10">
    <source>
        <dbReference type="ARBA" id="ARBA00047317"/>
    </source>
</evidence>
<evidence type="ECO:0000256" key="8">
    <source>
        <dbReference type="ARBA" id="ARBA00022842"/>
    </source>
</evidence>
<name>Q2RS73_RHORT</name>
<keyword evidence="9 11" id="KW-0501">Molybdenum cofactor biosynthesis</keyword>
<keyword evidence="5 11" id="KW-0500">Molybdenum</keyword>
<dbReference type="Gene3D" id="3.90.105.10">
    <property type="entry name" value="Molybdopterin biosynthesis moea protein, domain 2"/>
    <property type="match status" value="1"/>
</dbReference>
<dbReference type="GO" id="GO:0006777">
    <property type="term" value="P:Mo-molybdopterin cofactor biosynthetic process"/>
    <property type="evidence" value="ECO:0007669"/>
    <property type="project" value="UniProtKB-UniRule"/>
</dbReference>
<dbReference type="FunFam" id="3.40.980.10:FF:000004">
    <property type="entry name" value="Molybdopterin molybdenumtransferase"/>
    <property type="match status" value="1"/>
</dbReference>
<dbReference type="InterPro" id="IPR008284">
    <property type="entry name" value="MoCF_biosynth_CS"/>
</dbReference>
<dbReference type="Gene3D" id="2.40.340.10">
    <property type="entry name" value="MoeA, C-terminal, domain IV"/>
    <property type="match status" value="1"/>
</dbReference>
<protein>
    <recommendedName>
        <fullName evidence="11">Molybdopterin molybdenumtransferase</fullName>
        <ecNumber evidence="11">2.10.1.1</ecNumber>
    </recommendedName>
</protein>
<evidence type="ECO:0000256" key="1">
    <source>
        <dbReference type="ARBA" id="ARBA00001946"/>
    </source>
</evidence>
<comment type="cofactor">
    <cofactor evidence="1 11">
        <name>Mg(2+)</name>
        <dbReference type="ChEBI" id="CHEBI:18420"/>
    </cofactor>
</comment>
<dbReference type="STRING" id="269796.Rru_A2222"/>
<comment type="pathway">
    <text evidence="3 11">Cofactor biosynthesis; molybdopterin biosynthesis.</text>
</comment>